<feature type="compositionally biased region" description="Basic residues" evidence="1">
    <location>
        <begin position="84"/>
        <end position="95"/>
    </location>
</feature>
<feature type="compositionally biased region" description="Low complexity" evidence="1">
    <location>
        <begin position="73"/>
        <end position="83"/>
    </location>
</feature>
<gene>
    <name evidence="3" type="ORF">HPP92_021134</name>
</gene>
<comment type="caution">
    <text evidence="3">The sequence shown here is derived from an EMBL/GenBank/DDBJ whole genome shotgun (WGS) entry which is preliminary data.</text>
</comment>
<evidence type="ECO:0000256" key="1">
    <source>
        <dbReference type="SAM" id="MobiDB-lite"/>
    </source>
</evidence>
<protein>
    <submittedName>
        <fullName evidence="3">Uncharacterized protein</fullName>
    </submittedName>
</protein>
<sequence length="164" mass="17652">MGRVIFLLHCLIVFHQPPRTTTAGDRVVGSRTSDLFSSSSFHDSCFSTDPGFTGTPTRYSSFAGRGGELPRVSSSQSLKSSGSAKRRKAAARRKTKEAPICSSVTKATNPHKVSLKSALEKDGNAKRSKIKEGSGDEKDEDEPKAPSRTTVLQKGLEARRLAKG</sequence>
<organism evidence="3 4">
    <name type="scientific">Vanilla planifolia</name>
    <name type="common">Vanilla</name>
    <dbReference type="NCBI Taxonomy" id="51239"/>
    <lineage>
        <taxon>Eukaryota</taxon>
        <taxon>Viridiplantae</taxon>
        <taxon>Streptophyta</taxon>
        <taxon>Embryophyta</taxon>
        <taxon>Tracheophyta</taxon>
        <taxon>Spermatophyta</taxon>
        <taxon>Magnoliopsida</taxon>
        <taxon>Liliopsida</taxon>
        <taxon>Asparagales</taxon>
        <taxon>Orchidaceae</taxon>
        <taxon>Vanilloideae</taxon>
        <taxon>Vanilleae</taxon>
        <taxon>Vanilla</taxon>
    </lineage>
</organism>
<reference evidence="3 4" key="1">
    <citation type="journal article" date="2020" name="Nat. Food">
        <title>A phased Vanilla planifolia genome enables genetic improvement of flavour and production.</title>
        <authorList>
            <person name="Hasing T."/>
            <person name="Tang H."/>
            <person name="Brym M."/>
            <person name="Khazi F."/>
            <person name="Huang T."/>
            <person name="Chambers A.H."/>
        </authorList>
    </citation>
    <scope>NUCLEOTIDE SEQUENCE [LARGE SCALE GENOMIC DNA]</scope>
    <source>
        <tissue evidence="3">Leaf</tissue>
    </source>
</reference>
<feature type="region of interest" description="Disordered" evidence="1">
    <location>
        <begin position="57"/>
        <end position="164"/>
    </location>
</feature>
<feature type="compositionally biased region" description="Basic and acidic residues" evidence="1">
    <location>
        <begin position="118"/>
        <end position="145"/>
    </location>
</feature>
<proteinExistence type="predicted"/>
<accession>A0A835Q0Z5</accession>
<feature type="signal peptide" evidence="2">
    <location>
        <begin position="1"/>
        <end position="23"/>
    </location>
</feature>
<name>A0A835Q0Z5_VANPL</name>
<dbReference type="EMBL" id="JADCNM010000011">
    <property type="protein sequence ID" value="KAG0462658.1"/>
    <property type="molecule type" value="Genomic_DNA"/>
</dbReference>
<feature type="chain" id="PRO_5032326879" evidence="2">
    <location>
        <begin position="24"/>
        <end position="164"/>
    </location>
</feature>
<evidence type="ECO:0000313" key="4">
    <source>
        <dbReference type="Proteomes" id="UP000639772"/>
    </source>
</evidence>
<evidence type="ECO:0000313" key="3">
    <source>
        <dbReference type="EMBL" id="KAG0462658.1"/>
    </source>
</evidence>
<evidence type="ECO:0000256" key="2">
    <source>
        <dbReference type="SAM" id="SignalP"/>
    </source>
</evidence>
<keyword evidence="2" id="KW-0732">Signal</keyword>
<dbReference type="AlphaFoldDB" id="A0A835Q0Z5"/>
<dbReference type="Proteomes" id="UP000639772">
    <property type="component" value="Chromosome 11"/>
</dbReference>